<feature type="compositionally biased region" description="Basic and acidic residues" evidence="12">
    <location>
        <begin position="39"/>
        <end position="55"/>
    </location>
</feature>
<dbReference type="InterPro" id="IPR003593">
    <property type="entry name" value="AAA+_ATPase"/>
</dbReference>
<evidence type="ECO:0000256" key="3">
    <source>
        <dbReference type="ARBA" id="ARBA00022448"/>
    </source>
</evidence>
<dbReference type="InterPro" id="IPR003959">
    <property type="entry name" value="ATPase_AAA_core"/>
</dbReference>
<evidence type="ECO:0000256" key="8">
    <source>
        <dbReference type="ARBA" id="ARBA00022927"/>
    </source>
</evidence>
<keyword evidence="11" id="KW-0378">Hydrolase</keyword>
<comment type="caution">
    <text evidence="16">The sequence shown here is derived from an EMBL/GenBank/DDBJ whole genome shotgun (WGS) entry which is preliminary data.</text>
</comment>
<dbReference type="Gene3D" id="3.10.330.10">
    <property type="match status" value="1"/>
</dbReference>
<evidence type="ECO:0000256" key="4">
    <source>
        <dbReference type="ARBA" id="ARBA00022490"/>
    </source>
</evidence>
<dbReference type="Gene3D" id="3.40.50.300">
    <property type="entry name" value="P-loop containing nucleotide triphosphate hydrolases"/>
    <property type="match status" value="2"/>
</dbReference>
<keyword evidence="7 11" id="KW-0067">ATP-binding</keyword>
<dbReference type="GO" id="GO:0005795">
    <property type="term" value="C:Golgi stack"/>
    <property type="evidence" value="ECO:0007669"/>
    <property type="project" value="TreeGrafter"/>
</dbReference>
<evidence type="ECO:0000256" key="5">
    <source>
        <dbReference type="ARBA" id="ARBA00022737"/>
    </source>
</evidence>
<dbReference type="STRING" id="154538.A0A1M2W6L3"/>
<evidence type="ECO:0000313" key="17">
    <source>
        <dbReference type="Proteomes" id="UP000184267"/>
    </source>
</evidence>
<dbReference type="SUPFAM" id="SSF50692">
    <property type="entry name" value="ADC-like"/>
    <property type="match status" value="1"/>
</dbReference>
<dbReference type="InterPro" id="IPR003960">
    <property type="entry name" value="ATPase_AAA_CS"/>
</dbReference>
<dbReference type="CDD" id="cd00009">
    <property type="entry name" value="AAA"/>
    <property type="match status" value="1"/>
</dbReference>
<dbReference type="FunFam" id="1.10.8.60:FF:000026">
    <property type="entry name" value="vesicle-fusing ATPase isoform X1"/>
    <property type="match status" value="1"/>
</dbReference>
<keyword evidence="3 11" id="KW-0813">Transport</keyword>
<dbReference type="InterPro" id="IPR009010">
    <property type="entry name" value="Asp_de-COase-like_dom_sf"/>
</dbReference>
<dbReference type="SUPFAM" id="SSF52540">
    <property type="entry name" value="P-loop containing nucleoside triphosphate hydrolases"/>
    <property type="match status" value="2"/>
</dbReference>
<evidence type="ECO:0000259" key="15">
    <source>
        <dbReference type="SMART" id="SM01073"/>
    </source>
</evidence>
<feature type="domain" description="AAA+ ATPase" evidence="13">
    <location>
        <begin position="299"/>
        <end position="446"/>
    </location>
</feature>
<dbReference type="PANTHER" id="PTHR23078">
    <property type="entry name" value="VESICULAR-FUSION PROTEIN NSF"/>
    <property type="match status" value="1"/>
</dbReference>
<comment type="function">
    <text evidence="9 11">Required for vesicle-mediated transport. Catalyzes the fusion of transport vesicles within the Golgi cisternae. Is also required for transport from the endoplasmic reticulum to the Golgi stack. Seems to function as a fusion protein required for the delivery of cargo proteins to all compartments of the Golgi stack independent of vesicle origin.</text>
</comment>
<evidence type="ECO:0000256" key="9">
    <source>
        <dbReference type="ARBA" id="ARBA00056429"/>
    </source>
</evidence>
<dbReference type="InterPro" id="IPR003338">
    <property type="entry name" value="CDC4_N-term_subdom"/>
</dbReference>
<proteinExistence type="inferred from homology"/>
<dbReference type="SMART" id="SM01072">
    <property type="entry name" value="CDC48_2"/>
    <property type="match status" value="1"/>
</dbReference>
<evidence type="ECO:0000256" key="1">
    <source>
        <dbReference type="ARBA" id="ARBA00004496"/>
    </source>
</evidence>
<feature type="domain" description="CDC48 N-terminal subdomain" evidence="15">
    <location>
        <begin position="63"/>
        <end position="142"/>
    </location>
</feature>
<dbReference type="InterPro" id="IPR027417">
    <property type="entry name" value="P-loop_NTPase"/>
</dbReference>
<feature type="domain" description="CDC48" evidence="14">
    <location>
        <begin position="166"/>
        <end position="240"/>
    </location>
</feature>
<dbReference type="Gene3D" id="2.40.40.20">
    <property type="match status" value="1"/>
</dbReference>
<dbReference type="GO" id="GO:0043001">
    <property type="term" value="P:Golgi to plasma membrane protein transport"/>
    <property type="evidence" value="ECO:0007669"/>
    <property type="project" value="TreeGrafter"/>
</dbReference>
<dbReference type="EMBL" id="MNAD01000155">
    <property type="protein sequence ID" value="OJT15463.1"/>
    <property type="molecule type" value="Genomic_DNA"/>
</dbReference>
<dbReference type="FunFam" id="3.40.50.300:FF:000166">
    <property type="entry name" value="vesicle-fusing ATPase isoform X1"/>
    <property type="match status" value="1"/>
</dbReference>
<evidence type="ECO:0000256" key="11">
    <source>
        <dbReference type="RuleBase" id="RU367045"/>
    </source>
</evidence>
<name>A0A1M2W6L3_TRAPU</name>
<evidence type="ECO:0000256" key="12">
    <source>
        <dbReference type="SAM" id="MobiDB-lite"/>
    </source>
</evidence>
<dbReference type="InterPro" id="IPR041569">
    <property type="entry name" value="AAA_lid_3"/>
</dbReference>
<gene>
    <name evidence="16" type="ORF">TRAPUB_7334</name>
</gene>
<feature type="domain" description="AAA+ ATPase" evidence="13">
    <location>
        <begin position="580"/>
        <end position="716"/>
    </location>
</feature>
<dbReference type="GO" id="GO:0006891">
    <property type="term" value="P:intra-Golgi vesicle-mediated transport"/>
    <property type="evidence" value="ECO:0007669"/>
    <property type="project" value="TreeGrafter"/>
</dbReference>
<comment type="similarity">
    <text evidence="2 11">Belongs to the AAA ATPase family.</text>
</comment>
<dbReference type="SMART" id="SM00382">
    <property type="entry name" value="AAA"/>
    <property type="match status" value="2"/>
</dbReference>
<dbReference type="GO" id="GO:0035494">
    <property type="term" value="P:SNARE complex disassembly"/>
    <property type="evidence" value="ECO:0007669"/>
    <property type="project" value="InterPro"/>
</dbReference>
<dbReference type="OMA" id="VINWGTP"/>
<dbReference type="Pfam" id="PF00004">
    <property type="entry name" value="AAA"/>
    <property type="match status" value="2"/>
</dbReference>
<sequence length="794" mass="86395">MSFFRSNQPPAAPPPQQYSRVSGGSDPMRGGPQRVPAPRYDDQSGYEKRGQDRRAPPPRGGGVFSVQPSPSEPLAYSNCLIVNASDFPQGQHVVVKQAYPLTTRHDNTGKIPPGTIGASAAQRQWIGLSLAGDTVTVEPMPSPPPYLESVDLEVGFAKRGHEIAEAFSADDMAKNFLRAYNGIVFATGEVLSFEFHGQILRVAVKGVQIVDLPGRQSEATHYGVVMEKTDITFMKSPDSAIKLKSSAKKAPPNAILAPNFKFEDMGIGGLDQEFSSIFRRAFASRVFPPALVEKLGIQHVKGILLYGPPGTGKTLLARQIGKMLNAREPKIVNGPEILNKYVGASEENIRKLFADAEKEYKEKQDESGLHIIIFDELDAICKQRGSTGGGTGVGDSVVNQLLSKMDGVDQLNNILIIGMTNRLDMIDEALLRPGRLEVHMEISLPDEKGRVQILNIHTSKMRQNGVMDRDVDLIELAALTKNFSGAEISGLVKSATSFAFSRHVKVGTLAGISDDVENLRVKREDFMNALDEVQPAFGVAKEELEGVVQNGIIHFSSVVEEILRSGELFVDQVRSSTRTPLVSVLLHGPPGTGKTALAATVAQASQYPFMKLITPDSMVGFSEAQKVAAIAKVFQDSYKSPLSVIVVDNLERLLDFTPIGPRFSNSVLQTLLVLLARRPPKGRRLLIIATTSQRPVLTDLGLSEVFDSELRVPPIATLRALDTVLREVELFRSDDERRRAVGMLAQAGFTDGDDEGDARLTVGVKKLLSMVEMARQEPENAAERLTSALMGLGM</sequence>
<dbReference type="Proteomes" id="UP000184267">
    <property type="component" value="Unassembled WGS sequence"/>
</dbReference>
<dbReference type="Gene3D" id="1.10.8.60">
    <property type="match status" value="2"/>
</dbReference>
<keyword evidence="4 11" id="KW-0963">Cytoplasm</keyword>
<dbReference type="GO" id="GO:0016887">
    <property type="term" value="F:ATP hydrolysis activity"/>
    <property type="evidence" value="ECO:0007669"/>
    <property type="project" value="InterPro"/>
</dbReference>
<dbReference type="SUPFAM" id="SSF54585">
    <property type="entry name" value="Cdc48 domain 2-like"/>
    <property type="match status" value="1"/>
</dbReference>
<dbReference type="SMART" id="SM01073">
    <property type="entry name" value="CDC48_N"/>
    <property type="match status" value="1"/>
</dbReference>
<dbReference type="Pfam" id="PF17862">
    <property type="entry name" value="AAA_lid_3"/>
    <property type="match status" value="1"/>
</dbReference>
<dbReference type="Pfam" id="PF02933">
    <property type="entry name" value="CDC48_2"/>
    <property type="match status" value="1"/>
</dbReference>
<accession>A0A1M2W6L3</accession>
<evidence type="ECO:0000256" key="7">
    <source>
        <dbReference type="ARBA" id="ARBA00022840"/>
    </source>
</evidence>
<dbReference type="OrthoDB" id="9982946at2759"/>
<keyword evidence="17" id="KW-1185">Reference proteome</keyword>
<dbReference type="GO" id="GO:0005524">
    <property type="term" value="F:ATP binding"/>
    <property type="evidence" value="ECO:0007669"/>
    <property type="project" value="UniProtKB-UniRule"/>
</dbReference>
<keyword evidence="8 11" id="KW-0653">Protein transport</keyword>
<reference evidence="16 17" key="1">
    <citation type="submission" date="2016-10" db="EMBL/GenBank/DDBJ databases">
        <title>Genome sequence of the basidiomycete white-rot fungus Trametes pubescens.</title>
        <authorList>
            <person name="Makela M.R."/>
            <person name="Granchi Z."/>
            <person name="Peng M."/>
            <person name="De Vries R.P."/>
            <person name="Grigoriev I."/>
            <person name="Riley R."/>
            <person name="Hilden K."/>
        </authorList>
    </citation>
    <scope>NUCLEOTIDE SEQUENCE [LARGE SCALE GENOMIC DNA]</scope>
    <source>
        <strain evidence="16 17">FBCC735</strain>
    </source>
</reference>
<dbReference type="PROSITE" id="PS00674">
    <property type="entry name" value="AAA"/>
    <property type="match status" value="1"/>
</dbReference>
<comment type="subcellular location">
    <subcellularLocation>
        <location evidence="1 11">Cytoplasm</location>
    </subcellularLocation>
</comment>
<dbReference type="InterPro" id="IPR039812">
    <property type="entry name" value="Vesicle-fus_ATPase"/>
</dbReference>
<keyword evidence="11" id="KW-0931">ER-Golgi transport</keyword>
<evidence type="ECO:0000259" key="13">
    <source>
        <dbReference type="SMART" id="SM00382"/>
    </source>
</evidence>
<evidence type="ECO:0000313" key="16">
    <source>
        <dbReference type="EMBL" id="OJT15463.1"/>
    </source>
</evidence>
<dbReference type="InterPro" id="IPR029067">
    <property type="entry name" value="CDC48_domain_2-like_sf"/>
</dbReference>
<evidence type="ECO:0000256" key="2">
    <source>
        <dbReference type="ARBA" id="ARBA00006914"/>
    </source>
</evidence>
<feature type="region of interest" description="Disordered" evidence="12">
    <location>
        <begin position="1"/>
        <end position="69"/>
    </location>
</feature>
<protein>
    <recommendedName>
        <fullName evidence="10 11">Vesicular-fusion protein SEC18</fullName>
    </recommendedName>
</protein>
<evidence type="ECO:0000256" key="6">
    <source>
        <dbReference type="ARBA" id="ARBA00022741"/>
    </source>
</evidence>
<keyword evidence="6 11" id="KW-0547">Nucleotide-binding</keyword>
<evidence type="ECO:0000256" key="10">
    <source>
        <dbReference type="ARBA" id="ARBA00068637"/>
    </source>
</evidence>
<keyword evidence="5" id="KW-0677">Repeat</keyword>
<organism evidence="16 17">
    <name type="scientific">Trametes pubescens</name>
    <name type="common">White-rot fungus</name>
    <dbReference type="NCBI Taxonomy" id="154538"/>
    <lineage>
        <taxon>Eukaryota</taxon>
        <taxon>Fungi</taxon>
        <taxon>Dikarya</taxon>
        <taxon>Basidiomycota</taxon>
        <taxon>Agaricomycotina</taxon>
        <taxon>Agaricomycetes</taxon>
        <taxon>Polyporales</taxon>
        <taxon>Polyporaceae</taxon>
        <taxon>Trametes</taxon>
    </lineage>
</organism>
<evidence type="ECO:0000259" key="14">
    <source>
        <dbReference type="SMART" id="SM01072"/>
    </source>
</evidence>
<dbReference type="AlphaFoldDB" id="A0A1M2W6L3"/>
<dbReference type="FunFam" id="3.40.50.300:FF:000187">
    <property type="entry name" value="Vesicular-fusion ATPase SEC18"/>
    <property type="match status" value="1"/>
</dbReference>
<dbReference type="InterPro" id="IPR004201">
    <property type="entry name" value="Cdc48_dom2"/>
</dbReference>
<dbReference type="PANTHER" id="PTHR23078:SF3">
    <property type="entry name" value="VESICLE-FUSING ATPASE"/>
    <property type="match status" value="1"/>
</dbReference>